<dbReference type="Proteomes" id="UP000236990">
    <property type="component" value="Unassembled WGS sequence"/>
</dbReference>
<evidence type="ECO:0000313" key="1">
    <source>
        <dbReference type="EMBL" id="POD81609.1"/>
    </source>
</evidence>
<gene>
    <name evidence="1" type="ORF">S101258_03407</name>
</gene>
<dbReference type="AlphaFoldDB" id="A0A2S3U157"/>
<evidence type="ECO:0000313" key="2">
    <source>
        <dbReference type="Proteomes" id="UP000236990"/>
    </source>
</evidence>
<dbReference type="EMBL" id="NKCZ01000129">
    <property type="protein sequence ID" value="POD81609.1"/>
    <property type="molecule type" value="Genomic_DNA"/>
</dbReference>
<name>A0A2S3U157_LACPN</name>
<reference evidence="1 2" key="1">
    <citation type="submission" date="2017-06" db="EMBL/GenBank/DDBJ databases">
        <title>Genome sequence of Lactobacillus plantarum subsp. plantarum strain SRCM101258.</title>
        <authorList>
            <person name="Cho S.H."/>
        </authorList>
    </citation>
    <scope>NUCLEOTIDE SEQUENCE [LARGE SCALE GENOMIC DNA]</scope>
    <source>
        <strain evidence="1 2">SRCM101258</strain>
    </source>
</reference>
<proteinExistence type="predicted"/>
<organism evidence="1 2">
    <name type="scientific">Lactiplantibacillus plantarum subsp. plantarum</name>
    <dbReference type="NCBI Taxonomy" id="337330"/>
    <lineage>
        <taxon>Bacteria</taxon>
        <taxon>Bacillati</taxon>
        <taxon>Bacillota</taxon>
        <taxon>Bacilli</taxon>
        <taxon>Lactobacillales</taxon>
        <taxon>Lactobacillaceae</taxon>
        <taxon>Lactiplantibacillus</taxon>
    </lineage>
</organism>
<comment type="caution">
    <text evidence="1">The sequence shown here is derived from an EMBL/GenBank/DDBJ whole genome shotgun (WGS) entry which is preliminary data.</text>
</comment>
<accession>A0A2S3U157</accession>
<sequence length="73" mass="8247">MPFYLADYGIGYLYWQADQTVMVIVNVTTEPRTMTSHDLKLSGVPIKLAQAIQRSLVTQTLGGEQLRLIENFT</sequence>
<protein>
    <submittedName>
        <fullName evidence="1">Uncharacterized protein</fullName>
    </submittedName>
</protein>